<feature type="non-terminal residue" evidence="17">
    <location>
        <position position="1"/>
    </location>
</feature>
<sequence length="743" mass="82596">WLRALGALLLLGLSALFSGLRLSLLSLDPLELRVLRNSGSAAEREQARRVQAVRGGGGTYLLCTLLLGQAGANAALAGWLCASLPGGGPAVAAGGPRGAPWLPVVLCAAAVFLGGEVLPYSVCSRHGLAIASRTLCLTRLLMLAAFPLCYPLSRLLDWALRQELSVFSTRERLLETLRAAGPHGDLVREELAMVQGALELRTKVVEDVLTPLADCFMLRADAVLDFATVSEILRSGYTRIPVYEGDRRDNIVDLLFVKDLAFVDPDDCTPLQTVTRFYRRPLHCVFNDTRLDTLLEEFKKGKSHLAIVQRVNNEGEGDPFYEVMGIVTLEDVIEEIIKSEILDETDLYTDNRKKERVPHRGRKPQDFSIFRLSESEMKVKISPQLLLATHRFMATEVEPFKSPYLSEKILLRLLKHPNVIQELKYDRKNKKAAEHYLYQRNRPVDYFVLILQGKVEVEVGKEGLRFENGAFTYYGVPAIMAVVSSDNDVRKVGSLAGSSFLLNRSPSRCSGLNRSESPNREDYGGSSTQLHSSSNNIYTPDYSVHILCDVQFVKVTRQQYHNALVASRMDSSPQSPDMEAFDRDSTKTSTARGTPQTPKEDPTTLLNEKNNVMCDHSEGLHSPSDSVFLRMEGIPFIQEELADNEENSKRQSEFGWGTQGGWRWLWCPETLQPCWAFADSECCETVQEAESPGREAGTSSSPSSSEETLGKRLLRSLSGRKQRTSSEGEKTPEESSNLTPLIT</sequence>
<comment type="similarity">
    <text evidence="2 13">Belongs to the ACDP family.</text>
</comment>
<dbReference type="PROSITE" id="PS51846">
    <property type="entry name" value="CNNM"/>
    <property type="match status" value="1"/>
</dbReference>
<dbReference type="Pfam" id="PF25562">
    <property type="entry name" value="CNBH_CNNM2_C"/>
    <property type="match status" value="1"/>
</dbReference>
<keyword evidence="9 11" id="KW-0129">CBS domain</keyword>
<feature type="compositionally biased region" description="Basic residues" evidence="14">
    <location>
        <begin position="712"/>
        <end position="723"/>
    </location>
</feature>
<feature type="compositionally biased region" description="Polar residues" evidence="14">
    <location>
        <begin position="525"/>
        <end position="534"/>
    </location>
</feature>
<evidence type="ECO:0000259" key="15">
    <source>
        <dbReference type="PROSITE" id="PS51371"/>
    </source>
</evidence>
<dbReference type="InterPro" id="IPR046342">
    <property type="entry name" value="CBS_dom_sf"/>
</dbReference>
<evidence type="ECO:0000256" key="4">
    <source>
        <dbReference type="ARBA" id="ARBA00022475"/>
    </source>
</evidence>
<dbReference type="GO" id="GO:0006811">
    <property type="term" value="P:monoatomic ion transport"/>
    <property type="evidence" value="ECO:0007669"/>
    <property type="project" value="UniProtKB-KW"/>
</dbReference>
<evidence type="ECO:0000256" key="12">
    <source>
        <dbReference type="PROSITE-ProRule" id="PRU01193"/>
    </source>
</evidence>
<dbReference type="PANTHER" id="PTHR12064:SF28">
    <property type="entry name" value="METAL TRANSPORTER CNNM1"/>
    <property type="match status" value="1"/>
</dbReference>
<dbReference type="InterPro" id="IPR044751">
    <property type="entry name" value="Ion_transp-like_CBS"/>
</dbReference>
<evidence type="ECO:0000256" key="7">
    <source>
        <dbReference type="ARBA" id="ARBA00022989"/>
    </source>
</evidence>
<evidence type="ECO:0000256" key="2">
    <source>
        <dbReference type="ARBA" id="ARBA00010484"/>
    </source>
</evidence>
<keyword evidence="18" id="KW-1185">Reference proteome</keyword>
<comment type="function">
    <text evidence="13">Metal transporter.</text>
</comment>
<feature type="compositionally biased region" description="Basic and acidic residues" evidence="14">
    <location>
        <begin position="724"/>
        <end position="733"/>
    </location>
</feature>
<dbReference type="InterPro" id="IPR045095">
    <property type="entry name" value="ACDP"/>
</dbReference>
<keyword evidence="3" id="KW-0813">Transport</keyword>
<evidence type="ECO:0000313" key="17">
    <source>
        <dbReference type="EMBL" id="NWS96368.1"/>
    </source>
</evidence>
<feature type="non-terminal residue" evidence="17">
    <location>
        <position position="743"/>
    </location>
</feature>
<dbReference type="CDD" id="cd04590">
    <property type="entry name" value="CBS_pair_CorC_HlyC_assoc"/>
    <property type="match status" value="1"/>
</dbReference>
<feature type="domain" description="CBS" evidence="15">
    <location>
        <begin position="278"/>
        <end position="344"/>
    </location>
</feature>
<dbReference type="FunFam" id="3.10.580.10:FF:000001">
    <property type="entry name" value="Putative metal transporter CNNM3 isoform 2"/>
    <property type="match status" value="1"/>
</dbReference>
<accession>A0A7K5JR35</accession>
<dbReference type="PANTHER" id="PTHR12064">
    <property type="entry name" value="METAL TRANSPORTER CNNM"/>
    <property type="match status" value="1"/>
</dbReference>
<dbReference type="PROSITE" id="PS51371">
    <property type="entry name" value="CBS"/>
    <property type="match status" value="1"/>
</dbReference>
<dbReference type="Proteomes" id="UP000525714">
    <property type="component" value="Unassembled WGS sequence"/>
</dbReference>
<gene>
    <name evidence="17" type="primary">Cnnm1</name>
    <name evidence="17" type="ORF">MIOMAC_R01778</name>
</gene>
<dbReference type="InterPro" id="IPR002550">
    <property type="entry name" value="CNNM"/>
</dbReference>
<dbReference type="Pfam" id="PF00571">
    <property type="entry name" value="CBS"/>
    <property type="match status" value="1"/>
</dbReference>
<feature type="compositionally biased region" description="Polar residues" evidence="14">
    <location>
        <begin position="734"/>
        <end position="743"/>
    </location>
</feature>
<evidence type="ECO:0000259" key="16">
    <source>
        <dbReference type="PROSITE" id="PS51846"/>
    </source>
</evidence>
<keyword evidence="5 12" id="KW-0812">Transmembrane</keyword>
<dbReference type="Pfam" id="PF01595">
    <property type="entry name" value="CNNM"/>
    <property type="match status" value="1"/>
</dbReference>
<evidence type="ECO:0000256" key="3">
    <source>
        <dbReference type="ARBA" id="ARBA00022448"/>
    </source>
</evidence>
<feature type="transmembrane region" description="Helical" evidence="13">
    <location>
        <begin position="134"/>
        <end position="153"/>
    </location>
</feature>
<evidence type="ECO:0000256" key="8">
    <source>
        <dbReference type="ARBA" id="ARBA00023065"/>
    </source>
</evidence>
<feature type="region of interest" description="Disordered" evidence="14">
    <location>
        <begin position="688"/>
        <end position="743"/>
    </location>
</feature>
<dbReference type="GO" id="GO:0022857">
    <property type="term" value="F:transmembrane transporter activity"/>
    <property type="evidence" value="ECO:0007669"/>
    <property type="project" value="UniProtKB-UniRule"/>
</dbReference>
<evidence type="ECO:0000256" key="5">
    <source>
        <dbReference type="ARBA" id="ARBA00022692"/>
    </source>
</evidence>
<keyword evidence="6" id="KW-0677">Repeat</keyword>
<feature type="region of interest" description="Disordered" evidence="14">
    <location>
        <begin position="507"/>
        <end position="534"/>
    </location>
</feature>
<comment type="caution">
    <text evidence="13">Lacks conserved residue(s) required for the propagation of feature annotation.</text>
</comment>
<dbReference type="InterPro" id="IPR000644">
    <property type="entry name" value="CBS_dom"/>
</dbReference>
<evidence type="ECO:0000256" key="1">
    <source>
        <dbReference type="ARBA" id="ARBA00004651"/>
    </source>
</evidence>
<protein>
    <recommendedName>
        <fullName evidence="13">Metal transporter</fullName>
    </recommendedName>
</protein>
<keyword evidence="8" id="KW-0406">Ion transport</keyword>
<dbReference type="EMBL" id="VYZC01000060">
    <property type="protein sequence ID" value="NWS96368.1"/>
    <property type="molecule type" value="Genomic_DNA"/>
</dbReference>
<proteinExistence type="inferred from homology"/>
<dbReference type="AlphaFoldDB" id="A0A7K5JR35"/>
<evidence type="ECO:0000313" key="18">
    <source>
        <dbReference type="Proteomes" id="UP000525714"/>
    </source>
</evidence>
<keyword evidence="7 12" id="KW-1133">Transmembrane helix</keyword>
<feature type="compositionally biased region" description="Polar residues" evidence="14">
    <location>
        <begin position="507"/>
        <end position="516"/>
    </location>
</feature>
<keyword evidence="4" id="KW-1003">Cell membrane</keyword>
<dbReference type="SUPFAM" id="SSF54631">
    <property type="entry name" value="CBS-domain pair"/>
    <property type="match status" value="1"/>
</dbReference>
<dbReference type="GO" id="GO:0010960">
    <property type="term" value="P:magnesium ion homeostasis"/>
    <property type="evidence" value="ECO:0007669"/>
    <property type="project" value="InterPro"/>
</dbReference>
<evidence type="ECO:0000256" key="6">
    <source>
        <dbReference type="ARBA" id="ARBA00022737"/>
    </source>
</evidence>
<comment type="subcellular location">
    <subcellularLocation>
        <location evidence="1 13">Cell membrane</location>
        <topology evidence="1 13">Multi-pass membrane protein</topology>
    </subcellularLocation>
</comment>
<evidence type="ECO:0000256" key="13">
    <source>
        <dbReference type="RuleBase" id="RU369091"/>
    </source>
</evidence>
<feature type="region of interest" description="Disordered" evidence="14">
    <location>
        <begin position="566"/>
        <end position="605"/>
    </location>
</feature>
<comment type="caution">
    <text evidence="17">The sequence shown here is derived from an EMBL/GenBank/DDBJ whole genome shotgun (WGS) entry which is preliminary data.</text>
</comment>
<feature type="domain" description="CNNM transmembrane" evidence="16">
    <location>
        <begin position="1"/>
        <end position="190"/>
    </location>
</feature>
<feature type="transmembrane region" description="Helical" evidence="13">
    <location>
        <begin position="101"/>
        <end position="122"/>
    </location>
</feature>
<dbReference type="GO" id="GO:0005886">
    <property type="term" value="C:plasma membrane"/>
    <property type="evidence" value="ECO:0007669"/>
    <property type="project" value="UniProtKB-SubCell"/>
</dbReference>
<organism evidence="17 18">
    <name type="scientific">Mionectes macconnelli</name>
    <name type="common">McConnell's flycatcher</name>
    <dbReference type="NCBI Taxonomy" id="254557"/>
    <lineage>
        <taxon>Eukaryota</taxon>
        <taxon>Metazoa</taxon>
        <taxon>Chordata</taxon>
        <taxon>Craniata</taxon>
        <taxon>Vertebrata</taxon>
        <taxon>Euteleostomi</taxon>
        <taxon>Archelosauria</taxon>
        <taxon>Archosauria</taxon>
        <taxon>Dinosauria</taxon>
        <taxon>Saurischia</taxon>
        <taxon>Theropoda</taxon>
        <taxon>Coelurosauria</taxon>
        <taxon>Aves</taxon>
        <taxon>Neognathae</taxon>
        <taxon>Neoaves</taxon>
        <taxon>Telluraves</taxon>
        <taxon>Australaves</taxon>
        <taxon>Passeriformes</taxon>
        <taxon>Tyrannidae</taxon>
        <taxon>Mionectes</taxon>
    </lineage>
</organism>
<reference evidence="17 18" key="1">
    <citation type="submission" date="2019-09" db="EMBL/GenBank/DDBJ databases">
        <title>Bird 10,000 Genomes (B10K) Project - Family phase.</title>
        <authorList>
            <person name="Zhang G."/>
        </authorList>
    </citation>
    <scope>NUCLEOTIDE SEQUENCE [LARGE SCALE GENOMIC DNA]</scope>
    <source>
        <strain evidence="17">B10K-DU-003-16</strain>
        <tissue evidence="17">Mixed tissue sample</tissue>
    </source>
</reference>
<evidence type="ECO:0000256" key="9">
    <source>
        <dbReference type="ARBA" id="ARBA00023122"/>
    </source>
</evidence>
<evidence type="ECO:0000256" key="10">
    <source>
        <dbReference type="ARBA" id="ARBA00023136"/>
    </source>
</evidence>
<evidence type="ECO:0000256" key="14">
    <source>
        <dbReference type="SAM" id="MobiDB-lite"/>
    </source>
</evidence>
<name>A0A7K5JR35_9TYRA</name>
<feature type="compositionally biased region" description="Polar residues" evidence="14">
    <location>
        <begin position="587"/>
        <end position="597"/>
    </location>
</feature>
<dbReference type="Gene3D" id="3.10.580.10">
    <property type="entry name" value="CBS-domain"/>
    <property type="match status" value="1"/>
</dbReference>
<keyword evidence="10 12" id="KW-0472">Membrane</keyword>
<evidence type="ECO:0000256" key="11">
    <source>
        <dbReference type="PROSITE-ProRule" id="PRU00703"/>
    </source>
</evidence>